<keyword evidence="1" id="KW-0472">Membrane</keyword>
<evidence type="ECO:0000259" key="2">
    <source>
        <dbReference type="SMART" id="SM00014"/>
    </source>
</evidence>
<dbReference type="InterPro" id="IPR036938">
    <property type="entry name" value="PAP2/HPO_sf"/>
</dbReference>
<dbReference type="Gene3D" id="1.20.144.10">
    <property type="entry name" value="Phosphatidic acid phosphatase type 2/haloperoxidase"/>
    <property type="match status" value="1"/>
</dbReference>
<evidence type="ECO:0000256" key="1">
    <source>
        <dbReference type="SAM" id="Phobius"/>
    </source>
</evidence>
<feature type="transmembrane region" description="Helical" evidence="1">
    <location>
        <begin position="31"/>
        <end position="48"/>
    </location>
</feature>
<dbReference type="SUPFAM" id="SSF48317">
    <property type="entry name" value="Acid phosphatase/Vanadium-dependent haloperoxidase"/>
    <property type="match status" value="1"/>
</dbReference>
<feature type="transmembrane region" description="Helical" evidence="1">
    <location>
        <begin position="55"/>
        <end position="79"/>
    </location>
</feature>
<evidence type="ECO:0000313" key="3">
    <source>
        <dbReference type="EMBL" id="PIP46561.1"/>
    </source>
</evidence>
<comment type="caution">
    <text evidence="3">The sequence shown here is derived from an EMBL/GenBank/DDBJ whole genome shotgun (WGS) entry which is preliminary data.</text>
</comment>
<evidence type="ECO:0000313" key="4">
    <source>
        <dbReference type="Proteomes" id="UP000230007"/>
    </source>
</evidence>
<reference evidence="3 4" key="1">
    <citation type="submission" date="2017-09" db="EMBL/GenBank/DDBJ databases">
        <title>Depth-based differentiation of microbial function through sediment-hosted aquifers and enrichment of novel symbionts in the deep terrestrial subsurface.</title>
        <authorList>
            <person name="Probst A.J."/>
            <person name="Ladd B."/>
            <person name="Jarett J.K."/>
            <person name="Geller-Mcgrath D.E."/>
            <person name="Sieber C.M."/>
            <person name="Emerson J.B."/>
            <person name="Anantharaman K."/>
            <person name="Thomas B.C."/>
            <person name="Malmstrom R."/>
            <person name="Stieglmeier M."/>
            <person name="Klingl A."/>
            <person name="Woyke T."/>
            <person name="Ryan C.M."/>
            <person name="Banfield J.F."/>
        </authorList>
    </citation>
    <scope>NUCLEOTIDE SEQUENCE [LARGE SCALE GENOMIC DNA]</scope>
    <source>
        <strain evidence="3">CG23_combo_of_CG06-09_8_20_14_all_42_19</strain>
    </source>
</reference>
<sequence length="170" mass="19399">MSFDTSLFNIIYSAAHRYAIFESFALFSAKYLIYVLVGLFILFILFKYSSRKRLYLLSLGSLAVILSRGIITELIRFFYYHPRPFVEFNLPIIDSSATSSLPSGHMAFLVPLALLVWHENRGWGKWFIALTLLVGIGRIAVGFHWPTDILLGIVVGSAIFYLVRKFLPKP</sequence>
<feature type="transmembrane region" description="Helical" evidence="1">
    <location>
        <begin position="99"/>
        <end position="117"/>
    </location>
</feature>
<accession>A0A2H0AMC7</accession>
<proteinExistence type="predicted"/>
<keyword evidence="1" id="KW-1133">Transmembrane helix</keyword>
<dbReference type="EMBL" id="PCSK01000007">
    <property type="protein sequence ID" value="PIP46561.1"/>
    <property type="molecule type" value="Genomic_DNA"/>
</dbReference>
<feature type="transmembrane region" description="Helical" evidence="1">
    <location>
        <begin position="149"/>
        <end position="167"/>
    </location>
</feature>
<gene>
    <name evidence="3" type="ORF">COX15_00310</name>
</gene>
<dbReference type="Pfam" id="PF01569">
    <property type="entry name" value="PAP2"/>
    <property type="match status" value="1"/>
</dbReference>
<name>A0A2H0AMC7_9BACT</name>
<feature type="domain" description="Phosphatidic acid phosphatase type 2/haloperoxidase" evidence="2">
    <location>
        <begin position="56"/>
        <end position="164"/>
    </location>
</feature>
<feature type="transmembrane region" description="Helical" evidence="1">
    <location>
        <begin position="126"/>
        <end position="143"/>
    </location>
</feature>
<protein>
    <recommendedName>
        <fullName evidence="2">Phosphatidic acid phosphatase type 2/haloperoxidase domain-containing protein</fullName>
    </recommendedName>
</protein>
<dbReference type="InterPro" id="IPR000326">
    <property type="entry name" value="PAP2/HPO"/>
</dbReference>
<organism evidence="3 4">
    <name type="scientific">Candidatus Colwellbacteria bacterium CG23_combo_of_CG06-09_8_20_14_all_42_19</name>
    <dbReference type="NCBI Taxonomy" id="1974541"/>
    <lineage>
        <taxon>Bacteria</taxon>
        <taxon>Candidatus Colwelliibacteriota</taxon>
    </lineage>
</organism>
<dbReference type="Proteomes" id="UP000230007">
    <property type="component" value="Unassembled WGS sequence"/>
</dbReference>
<dbReference type="AlphaFoldDB" id="A0A2H0AMC7"/>
<keyword evidence="1" id="KW-0812">Transmembrane</keyword>
<dbReference type="SMART" id="SM00014">
    <property type="entry name" value="acidPPc"/>
    <property type="match status" value="1"/>
</dbReference>